<dbReference type="AlphaFoldDB" id="A0A0F8VU85"/>
<gene>
    <name evidence="1" type="ORF">LCGC14_3150480</name>
</gene>
<dbReference type="EMBL" id="LAZR01069335">
    <property type="protein sequence ID" value="KKK47908.1"/>
    <property type="molecule type" value="Genomic_DNA"/>
</dbReference>
<reference evidence="1" key="1">
    <citation type="journal article" date="2015" name="Nature">
        <title>Complex archaea that bridge the gap between prokaryotes and eukaryotes.</title>
        <authorList>
            <person name="Spang A."/>
            <person name="Saw J.H."/>
            <person name="Jorgensen S.L."/>
            <person name="Zaremba-Niedzwiedzka K."/>
            <person name="Martijn J."/>
            <person name="Lind A.E."/>
            <person name="van Eijk R."/>
            <person name="Schleper C."/>
            <person name="Guy L."/>
            <person name="Ettema T.J."/>
        </authorList>
    </citation>
    <scope>NUCLEOTIDE SEQUENCE</scope>
</reference>
<comment type="caution">
    <text evidence="1">The sequence shown here is derived from an EMBL/GenBank/DDBJ whole genome shotgun (WGS) entry which is preliminary data.</text>
</comment>
<evidence type="ECO:0000313" key="1">
    <source>
        <dbReference type="EMBL" id="KKK47908.1"/>
    </source>
</evidence>
<protein>
    <submittedName>
        <fullName evidence="1">Uncharacterized protein</fullName>
    </submittedName>
</protein>
<sequence length="82" mass="9640">MTQARCQVKTDGTMVRVNLMGEPMTHDGAPFFWNQNLPEEYLRKSIREGGCYADECRVELQRREKKLNALDSRIETRNGRHR</sequence>
<name>A0A0F8VU85_9ZZZZ</name>
<proteinExistence type="predicted"/>
<organism evidence="1">
    <name type="scientific">marine sediment metagenome</name>
    <dbReference type="NCBI Taxonomy" id="412755"/>
    <lineage>
        <taxon>unclassified sequences</taxon>
        <taxon>metagenomes</taxon>
        <taxon>ecological metagenomes</taxon>
    </lineage>
</organism>
<accession>A0A0F8VU85</accession>